<sequence>MLFGNISVGGGLVAWLVRPAQVTVETIAVAAAVMAADTEKIVVQSILTEVDEPQLAGLGEDAGSM</sequence>
<protein>
    <submittedName>
        <fullName evidence="1">Uncharacterized protein</fullName>
    </submittedName>
</protein>
<dbReference type="AlphaFoldDB" id="A0A396JBS5"/>
<proteinExistence type="predicted"/>
<accession>A0A396JBS5</accession>
<evidence type="ECO:0000313" key="1">
    <source>
        <dbReference type="EMBL" id="RHN75729.1"/>
    </source>
</evidence>
<organism evidence="1 2">
    <name type="scientific">Medicago truncatula</name>
    <name type="common">Barrel medic</name>
    <name type="synonym">Medicago tribuloides</name>
    <dbReference type="NCBI Taxonomy" id="3880"/>
    <lineage>
        <taxon>Eukaryota</taxon>
        <taxon>Viridiplantae</taxon>
        <taxon>Streptophyta</taxon>
        <taxon>Embryophyta</taxon>
        <taxon>Tracheophyta</taxon>
        <taxon>Spermatophyta</taxon>
        <taxon>Magnoliopsida</taxon>
        <taxon>eudicotyledons</taxon>
        <taxon>Gunneridae</taxon>
        <taxon>Pentapetalae</taxon>
        <taxon>rosids</taxon>
        <taxon>fabids</taxon>
        <taxon>Fabales</taxon>
        <taxon>Fabaceae</taxon>
        <taxon>Papilionoideae</taxon>
        <taxon>50 kb inversion clade</taxon>
        <taxon>NPAAA clade</taxon>
        <taxon>Hologalegina</taxon>
        <taxon>IRL clade</taxon>
        <taxon>Trifolieae</taxon>
        <taxon>Medicago</taxon>
    </lineage>
</organism>
<dbReference type="Gramene" id="rna11969">
    <property type="protein sequence ID" value="RHN75729.1"/>
    <property type="gene ID" value="gene11969"/>
</dbReference>
<reference evidence="2" key="1">
    <citation type="journal article" date="2018" name="Nat. Plants">
        <title>Whole-genome landscape of Medicago truncatula symbiotic genes.</title>
        <authorList>
            <person name="Pecrix Y."/>
            <person name="Staton S.E."/>
            <person name="Sallet E."/>
            <person name="Lelandais-Briere C."/>
            <person name="Moreau S."/>
            <person name="Carrere S."/>
            <person name="Blein T."/>
            <person name="Jardinaud M.F."/>
            <person name="Latrasse D."/>
            <person name="Zouine M."/>
            <person name="Zahm M."/>
            <person name="Kreplak J."/>
            <person name="Mayjonade B."/>
            <person name="Satge C."/>
            <person name="Perez M."/>
            <person name="Cauet S."/>
            <person name="Marande W."/>
            <person name="Chantry-Darmon C."/>
            <person name="Lopez-Roques C."/>
            <person name="Bouchez O."/>
            <person name="Berard A."/>
            <person name="Debelle F."/>
            <person name="Munos S."/>
            <person name="Bendahmane A."/>
            <person name="Berges H."/>
            <person name="Niebel A."/>
            <person name="Buitink J."/>
            <person name="Frugier F."/>
            <person name="Benhamed M."/>
            <person name="Crespi M."/>
            <person name="Gouzy J."/>
            <person name="Gamas P."/>
        </authorList>
    </citation>
    <scope>NUCLEOTIDE SEQUENCE [LARGE SCALE GENOMIC DNA]</scope>
    <source>
        <strain evidence="2">cv. Jemalong A17</strain>
    </source>
</reference>
<dbReference type="EMBL" id="PSQE01000002">
    <property type="protein sequence ID" value="RHN75729.1"/>
    <property type="molecule type" value="Genomic_DNA"/>
</dbReference>
<name>A0A396JBS5_MEDTR</name>
<evidence type="ECO:0000313" key="2">
    <source>
        <dbReference type="Proteomes" id="UP000265566"/>
    </source>
</evidence>
<gene>
    <name evidence="1" type="ORF">MtrunA17_Chr2g0324391</name>
</gene>
<dbReference type="Proteomes" id="UP000265566">
    <property type="component" value="Chromosome 2"/>
</dbReference>
<comment type="caution">
    <text evidence="1">The sequence shown here is derived from an EMBL/GenBank/DDBJ whole genome shotgun (WGS) entry which is preliminary data.</text>
</comment>